<keyword evidence="4" id="KW-1185">Reference proteome</keyword>
<protein>
    <recommendedName>
        <fullName evidence="2">DUF222 domain-containing protein</fullName>
    </recommendedName>
</protein>
<feature type="region of interest" description="Disordered" evidence="1">
    <location>
        <begin position="182"/>
        <end position="201"/>
    </location>
</feature>
<feature type="region of interest" description="Disordered" evidence="1">
    <location>
        <begin position="240"/>
        <end position="259"/>
    </location>
</feature>
<dbReference type="InterPro" id="IPR003615">
    <property type="entry name" value="HNH_nuc"/>
</dbReference>
<accession>A0A1H6L9Z3</accession>
<dbReference type="InterPro" id="IPR003870">
    <property type="entry name" value="DUF222"/>
</dbReference>
<dbReference type="STRING" id="370526.SAMN04489835_4875"/>
<dbReference type="Proteomes" id="UP000182915">
    <property type="component" value="Chromosome I"/>
</dbReference>
<dbReference type="EMBL" id="LT629971">
    <property type="protein sequence ID" value="SEH85062.1"/>
    <property type="molecule type" value="Genomic_DNA"/>
</dbReference>
<evidence type="ECO:0000313" key="4">
    <source>
        <dbReference type="Proteomes" id="UP000182915"/>
    </source>
</evidence>
<evidence type="ECO:0000259" key="2">
    <source>
        <dbReference type="Pfam" id="PF02720"/>
    </source>
</evidence>
<sequence>MAGCEVSDAMAAVRAAVDALSACDLDLLDAPELVAALDDFETVSCQLPALGHRLLARLRTETTPQQMGAKSWREVLTVRWRLSTTEANRRLAEAEHLAPRQALTGPALPPLLQATAIAQAHGLITPEHVEIVRKSVRKLPGWVDTATRERFELDLVRMAVKAGPKELTDCANQLLLMIDQDGPEPTDVERARQRSVTVSPQGEDGMVDLRARLTPEAWATWEVILARLAAPGMCNPDDPVPCTSGTPSQEQIDNDHRSPAQRRHDAFIAAGRIVLMGGELGQLNGLPVSIIVRTTLQDLESHAGVGTTGGGTIVPIDDVVRMAAHANHYLAVFDRATGSALNLYRSKRVASPAQRIMLISRYGGCTKPGCTVGAYGSQVHHAAKDWAKGGNTNVDDLTLACGADNRAVDDDGGWSTRITEHHDTEWYPPEHLDTGQNRINYYHRVCHERGSEARCR</sequence>
<evidence type="ECO:0000256" key="1">
    <source>
        <dbReference type="SAM" id="MobiDB-lite"/>
    </source>
</evidence>
<name>A0A1H6L9Z3_MYCRU</name>
<gene>
    <name evidence="3" type="ORF">SAMN04489835_4875</name>
</gene>
<proteinExistence type="predicted"/>
<reference evidence="4" key="1">
    <citation type="submission" date="2016-10" db="EMBL/GenBank/DDBJ databases">
        <authorList>
            <person name="Varghese N."/>
            <person name="Submissions S."/>
        </authorList>
    </citation>
    <scope>NUCLEOTIDE SEQUENCE [LARGE SCALE GENOMIC DNA]</scope>
    <source>
        <strain evidence="4">DSM 45405</strain>
    </source>
</reference>
<dbReference type="Pfam" id="PF02720">
    <property type="entry name" value="DUF222"/>
    <property type="match status" value="1"/>
</dbReference>
<dbReference type="CDD" id="cd00085">
    <property type="entry name" value="HNHc"/>
    <property type="match status" value="1"/>
</dbReference>
<organism evidence="3 4">
    <name type="scientific">Mycolicibacterium rutilum</name>
    <name type="common">Mycobacterium rutilum</name>
    <dbReference type="NCBI Taxonomy" id="370526"/>
    <lineage>
        <taxon>Bacteria</taxon>
        <taxon>Bacillati</taxon>
        <taxon>Actinomycetota</taxon>
        <taxon>Actinomycetes</taxon>
        <taxon>Mycobacteriales</taxon>
        <taxon>Mycobacteriaceae</taxon>
        <taxon>Mycolicibacterium</taxon>
    </lineage>
</organism>
<evidence type="ECO:0000313" key="3">
    <source>
        <dbReference type="EMBL" id="SEH85062.1"/>
    </source>
</evidence>
<dbReference type="AlphaFoldDB" id="A0A1H6L9Z3"/>
<feature type="domain" description="DUF222" evidence="2">
    <location>
        <begin position="35"/>
        <end position="361"/>
    </location>
</feature>